<dbReference type="SMART" id="SM00382">
    <property type="entry name" value="AAA"/>
    <property type="match status" value="1"/>
</dbReference>
<dbReference type="InterPro" id="IPR017871">
    <property type="entry name" value="ABC_transporter-like_CS"/>
</dbReference>
<dbReference type="EMBL" id="BOOH01000017">
    <property type="protein sequence ID" value="GIH75651.1"/>
    <property type="molecule type" value="Genomic_DNA"/>
</dbReference>
<accession>A0A8J3RK56</accession>
<dbReference type="InterPro" id="IPR003439">
    <property type="entry name" value="ABC_transporter-like_ATP-bd"/>
</dbReference>
<dbReference type="PROSITE" id="PS50893">
    <property type="entry name" value="ABC_TRANSPORTER_2"/>
    <property type="match status" value="1"/>
</dbReference>
<comment type="caution">
    <text evidence="6">The sequence shown here is derived from an EMBL/GenBank/DDBJ whole genome shotgun (WGS) entry which is preliminary data.</text>
</comment>
<evidence type="ECO:0000256" key="3">
    <source>
        <dbReference type="ARBA" id="ARBA00022741"/>
    </source>
</evidence>
<reference evidence="6 7" key="1">
    <citation type="submission" date="2021-01" db="EMBL/GenBank/DDBJ databases">
        <title>Whole genome shotgun sequence of Planobispora longispora NBRC 13918.</title>
        <authorList>
            <person name="Komaki H."/>
            <person name="Tamura T."/>
        </authorList>
    </citation>
    <scope>NUCLEOTIDE SEQUENCE [LARGE SCALE GENOMIC DNA]</scope>
    <source>
        <strain evidence="6 7">NBRC 13918</strain>
    </source>
</reference>
<evidence type="ECO:0000313" key="7">
    <source>
        <dbReference type="Proteomes" id="UP000616724"/>
    </source>
</evidence>
<protein>
    <recommendedName>
        <fullName evidence="5">ABC transporter domain-containing protein</fullName>
    </recommendedName>
</protein>
<evidence type="ECO:0000256" key="2">
    <source>
        <dbReference type="ARBA" id="ARBA00022448"/>
    </source>
</evidence>
<sequence length="239" mass="25092">MIEVRELTKRYGDTAAVDGLSFRVEPGHVTGFLGPNGAGKSTTMRIVLGLDAPTSGEALVNGRRYATLPRPMRAVGALLDAGAVHGGRSAFDHLSCLALAGGIGRSRVAEVLEAVGLTGVARRLVGGFSLGMKQRLGIAAALLGDPGVLMFDEPVNGLDPEGVRWIRELMRALAAEGRTVLLSSHLMSEMALTADRLVVVGRGRLIADTTVRELTGRYPTLEDAYLALTAGSVEYGAAR</sequence>
<dbReference type="InterPro" id="IPR003593">
    <property type="entry name" value="AAA+_ATPase"/>
</dbReference>
<keyword evidence="4" id="KW-0067">ATP-binding</keyword>
<dbReference type="Gene3D" id="3.40.50.300">
    <property type="entry name" value="P-loop containing nucleotide triphosphate hydrolases"/>
    <property type="match status" value="1"/>
</dbReference>
<evidence type="ECO:0000256" key="4">
    <source>
        <dbReference type="ARBA" id="ARBA00022840"/>
    </source>
</evidence>
<comment type="similarity">
    <text evidence="1">Belongs to the ABC transporter superfamily.</text>
</comment>
<feature type="domain" description="ABC transporter" evidence="5">
    <location>
        <begin position="2"/>
        <end position="227"/>
    </location>
</feature>
<evidence type="ECO:0000313" key="6">
    <source>
        <dbReference type="EMBL" id="GIH75651.1"/>
    </source>
</evidence>
<keyword evidence="2" id="KW-0813">Transport</keyword>
<evidence type="ECO:0000259" key="5">
    <source>
        <dbReference type="PROSITE" id="PS50893"/>
    </source>
</evidence>
<keyword evidence="3" id="KW-0547">Nucleotide-binding</keyword>
<dbReference type="PANTHER" id="PTHR43335:SF4">
    <property type="entry name" value="ABC TRANSPORTER, ATP-BINDING PROTEIN"/>
    <property type="match status" value="1"/>
</dbReference>
<dbReference type="GO" id="GO:0005524">
    <property type="term" value="F:ATP binding"/>
    <property type="evidence" value="ECO:0007669"/>
    <property type="project" value="UniProtKB-KW"/>
</dbReference>
<dbReference type="Proteomes" id="UP000616724">
    <property type="component" value="Unassembled WGS sequence"/>
</dbReference>
<gene>
    <name evidence="6" type="ORF">Plo01_20800</name>
</gene>
<organism evidence="6 7">
    <name type="scientific">Planobispora longispora</name>
    <dbReference type="NCBI Taxonomy" id="28887"/>
    <lineage>
        <taxon>Bacteria</taxon>
        <taxon>Bacillati</taxon>
        <taxon>Actinomycetota</taxon>
        <taxon>Actinomycetes</taxon>
        <taxon>Streptosporangiales</taxon>
        <taxon>Streptosporangiaceae</taxon>
        <taxon>Planobispora</taxon>
    </lineage>
</organism>
<proteinExistence type="inferred from homology"/>
<dbReference type="PROSITE" id="PS00211">
    <property type="entry name" value="ABC_TRANSPORTER_1"/>
    <property type="match status" value="1"/>
</dbReference>
<dbReference type="InterPro" id="IPR027417">
    <property type="entry name" value="P-loop_NTPase"/>
</dbReference>
<dbReference type="PANTHER" id="PTHR43335">
    <property type="entry name" value="ABC TRANSPORTER, ATP-BINDING PROTEIN"/>
    <property type="match status" value="1"/>
</dbReference>
<evidence type="ECO:0000256" key="1">
    <source>
        <dbReference type="ARBA" id="ARBA00005417"/>
    </source>
</evidence>
<dbReference type="Pfam" id="PF00005">
    <property type="entry name" value="ABC_tran"/>
    <property type="match status" value="1"/>
</dbReference>
<dbReference type="SUPFAM" id="SSF52540">
    <property type="entry name" value="P-loop containing nucleoside triphosphate hydrolases"/>
    <property type="match status" value="1"/>
</dbReference>
<dbReference type="AlphaFoldDB" id="A0A8J3RK56"/>
<dbReference type="GO" id="GO:0016887">
    <property type="term" value="F:ATP hydrolysis activity"/>
    <property type="evidence" value="ECO:0007669"/>
    <property type="project" value="InterPro"/>
</dbReference>
<keyword evidence="7" id="KW-1185">Reference proteome</keyword>
<name>A0A8J3RK56_9ACTN</name>